<dbReference type="InterPro" id="IPR002498">
    <property type="entry name" value="PInositol-4-P-4/5-kinase_core"/>
</dbReference>
<dbReference type="Gene3D" id="3.30.810.10">
    <property type="entry name" value="2-Layer Sandwich"/>
    <property type="match status" value="1"/>
</dbReference>
<sequence>MENLLYGTGQAGDTAHRETYDLKSKDYFFLESDIANGNLVPQSVKNKLVDQPPSKVRMPRQATEELMTLLNTDTKFLADFNVLDYSLFLVWHPRKAEPTDAGPSQMAAQSERAVTPIDCWRTGVVSSNDQWVYRAVLLDFPWARHKFHTRTMSSIVGVFNVWAGQGPMTITTEPFEYGKRVMTMAQKLLEPIFYSRRSRF</sequence>
<dbReference type="PROSITE" id="PS51455">
    <property type="entry name" value="PIPK"/>
    <property type="match status" value="1"/>
</dbReference>
<dbReference type="AlphaFoldDB" id="A0AAE1J0L9"/>
<proteinExistence type="predicted"/>
<keyword evidence="1" id="KW-0067">ATP-binding</keyword>
<protein>
    <recommendedName>
        <fullName evidence="2">PIPK domain-containing protein</fullName>
    </recommendedName>
</protein>
<evidence type="ECO:0000256" key="1">
    <source>
        <dbReference type="PROSITE-ProRule" id="PRU00781"/>
    </source>
</evidence>
<dbReference type="SUPFAM" id="SSF56104">
    <property type="entry name" value="SAICAR synthase-like"/>
    <property type="match status" value="1"/>
</dbReference>
<accession>A0AAE1J0L9</accession>
<comment type="caution">
    <text evidence="3">The sequence shown here is derived from an EMBL/GenBank/DDBJ whole genome shotgun (WGS) entry which is preliminary data.</text>
</comment>
<dbReference type="Proteomes" id="UP001273209">
    <property type="component" value="Unassembled WGS sequence"/>
</dbReference>
<keyword evidence="1" id="KW-0418">Kinase</keyword>
<evidence type="ECO:0000313" key="3">
    <source>
        <dbReference type="EMBL" id="KAK4065865.1"/>
    </source>
</evidence>
<name>A0AAE1J0L9_9HYPO</name>
<evidence type="ECO:0000259" key="2">
    <source>
        <dbReference type="PROSITE" id="PS51455"/>
    </source>
</evidence>
<dbReference type="GO" id="GO:0005524">
    <property type="term" value="F:ATP binding"/>
    <property type="evidence" value="ECO:0007669"/>
    <property type="project" value="UniProtKB-UniRule"/>
</dbReference>
<dbReference type="Pfam" id="PF01504">
    <property type="entry name" value="PIP5K"/>
    <property type="match status" value="1"/>
</dbReference>
<evidence type="ECO:0000313" key="4">
    <source>
        <dbReference type="Proteomes" id="UP001273209"/>
    </source>
</evidence>
<feature type="domain" description="PIPK" evidence="2">
    <location>
        <begin position="1"/>
        <end position="200"/>
    </location>
</feature>
<dbReference type="GO" id="GO:0046488">
    <property type="term" value="P:phosphatidylinositol metabolic process"/>
    <property type="evidence" value="ECO:0007669"/>
    <property type="project" value="UniProtKB-UniRule"/>
</dbReference>
<dbReference type="EMBL" id="JAWRVG010000041">
    <property type="protein sequence ID" value="KAK4065865.1"/>
    <property type="molecule type" value="Genomic_DNA"/>
</dbReference>
<keyword evidence="1" id="KW-0547">Nucleotide-binding</keyword>
<dbReference type="GeneID" id="87923166"/>
<keyword evidence="4" id="KW-1185">Reference proteome</keyword>
<keyword evidence="1" id="KW-0808">Transferase</keyword>
<dbReference type="RefSeq" id="XP_062752610.1">
    <property type="nucleotide sequence ID" value="XM_062903261.1"/>
</dbReference>
<dbReference type="InterPro" id="IPR027483">
    <property type="entry name" value="PInositol-4-P-4/5-kinase_C_sf"/>
</dbReference>
<dbReference type="GO" id="GO:0052742">
    <property type="term" value="F:phosphatidylinositol kinase activity"/>
    <property type="evidence" value="ECO:0007669"/>
    <property type="project" value="InterPro"/>
</dbReference>
<gene>
    <name evidence="3" type="ORF">Triagg1_8417</name>
</gene>
<reference evidence="3" key="1">
    <citation type="submission" date="2023-11" db="EMBL/GenBank/DDBJ databases">
        <title>The genome sequences of three competitors of mushroom-forming fungi.</title>
        <authorList>
            <person name="Beijen E."/>
            <person name="Ohm R.A."/>
        </authorList>
    </citation>
    <scope>NUCLEOTIDE SEQUENCE</scope>
    <source>
        <strain evidence="3">CBS 100526</strain>
    </source>
</reference>
<organism evidence="3 4">
    <name type="scientific">Trichoderma aggressivum f. europaeum</name>
    <dbReference type="NCBI Taxonomy" id="173218"/>
    <lineage>
        <taxon>Eukaryota</taxon>
        <taxon>Fungi</taxon>
        <taxon>Dikarya</taxon>
        <taxon>Ascomycota</taxon>
        <taxon>Pezizomycotina</taxon>
        <taxon>Sordariomycetes</taxon>
        <taxon>Hypocreomycetidae</taxon>
        <taxon>Hypocreales</taxon>
        <taxon>Hypocreaceae</taxon>
        <taxon>Trichoderma</taxon>
    </lineage>
</organism>